<dbReference type="GO" id="GO:0016020">
    <property type="term" value="C:membrane"/>
    <property type="evidence" value="ECO:0007669"/>
    <property type="project" value="InterPro"/>
</dbReference>
<gene>
    <name evidence="4" type="ORF">SAMN02910414_00223</name>
</gene>
<accession>A0A1H3FCW3</accession>
<dbReference type="OrthoDB" id="9806398at2"/>
<evidence type="ECO:0000256" key="2">
    <source>
        <dbReference type="SAM" id="Phobius"/>
    </source>
</evidence>
<evidence type="ECO:0000259" key="3">
    <source>
        <dbReference type="SMART" id="SM00900"/>
    </source>
</evidence>
<evidence type="ECO:0000313" key="5">
    <source>
        <dbReference type="Proteomes" id="UP000183918"/>
    </source>
</evidence>
<dbReference type="Proteomes" id="UP000183918">
    <property type="component" value="Unassembled WGS sequence"/>
</dbReference>
<dbReference type="EMBL" id="FNPG01000004">
    <property type="protein sequence ID" value="SDX88024.1"/>
    <property type="molecule type" value="Genomic_DNA"/>
</dbReference>
<proteinExistence type="predicted"/>
<feature type="region of interest" description="Disordered" evidence="1">
    <location>
        <begin position="156"/>
        <end position="175"/>
    </location>
</feature>
<evidence type="ECO:0000313" key="4">
    <source>
        <dbReference type="EMBL" id="SDX88024.1"/>
    </source>
</evidence>
<dbReference type="STRING" id="1122142.SAMN02910414_00223"/>
<reference evidence="4 5" key="1">
    <citation type="submission" date="2016-10" db="EMBL/GenBank/DDBJ databases">
        <authorList>
            <person name="de Groot N.N."/>
        </authorList>
    </citation>
    <scope>NUCLEOTIDE SEQUENCE [LARGE SCALE GENOMIC DNA]</scope>
    <source>
        <strain evidence="4 5">DSM 14045</strain>
    </source>
</reference>
<evidence type="ECO:0000256" key="1">
    <source>
        <dbReference type="SAM" id="MobiDB-lite"/>
    </source>
</evidence>
<keyword evidence="2" id="KW-1133">Transmembrane helix</keyword>
<dbReference type="SMART" id="SM00900">
    <property type="entry name" value="FMN_bind"/>
    <property type="match status" value="3"/>
</dbReference>
<dbReference type="RefSeq" id="WP_074715279.1">
    <property type="nucleotide sequence ID" value="NZ_FNPG01000004.1"/>
</dbReference>
<dbReference type="InterPro" id="IPR007329">
    <property type="entry name" value="FMN-bd"/>
</dbReference>
<dbReference type="Pfam" id="PF04205">
    <property type="entry name" value="FMN_bind"/>
    <property type="match status" value="3"/>
</dbReference>
<dbReference type="AlphaFoldDB" id="A0A1H3FCW3"/>
<dbReference type="Gene3D" id="3.90.1010.20">
    <property type="match status" value="3"/>
</dbReference>
<keyword evidence="2" id="KW-0812">Transmembrane</keyword>
<sequence>MKKKIRIILQICPVLLLGIFVWLGPTTKGEKTQYQKKYEKIESSKKGENLELVKEVAQEANTKYKDGVFQGSAKGYSGTVTVEVEIKNSKITSIKVLRNSDTPSFFGQAKSKVIDAIISAQNTKVDVVTGATYSSKGIINAVRNALIKAAVDPNSVEAAENNSNENKKESANNKETVLGQKNATASVEIPKDYVGKFPYEDGEYIGKAKGFGGNITVAVVIKQEAIEKIRIIQNEADNESYFGKAKTVLNSILSSQNVEVDVVSGATYSSKGIINAVKNALKTATIKKKNNANQTVQQAPIEQQPVPKYKDGVYEAIVACDPGNSRHFKKYDLHVKVEIKDGKITDISEIYGTGRDYIAANLKFINKAAYGADGQKGITDQISEIDTLDKVNRENIDKVSRATFSSNSIIEAIEKCLEQAKES</sequence>
<keyword evidence="5" id="KW-1185">Reference proteome</keyword>
<feature type="domain" description="FMN-binding" evidence="3">
    <location>
        <begin position="75"/>
        <end position="149"/>
    </location>
</feature>
<protein>
    <submittedName>
        <fullName evidence="4">Uncharacterized protein, contains FMN-binding domain</fullName>
    </submittedName>
</protein>
<feature type="transmembrane region" description="Helical" evidence="2">
    <location>
        <begin position="7"/>
        <end position="25"/>
    </location>
</feature>
<name>A0A1H3FCW3_9FIRM</name>
<organism evidence="4 5">
    <name type="scientific">Lachnobacterium bovis DSM 14045</name>
    <dbReference type="NCBI Taxonomy" id="1122142"/>
    <lineage>
        <taxon>Bacteria</taxon>
        <taxon>Bacillati</taxon>
        <taxon>Bacillota</taxon>
        <taxon>Clostridia</taxon>
        <taxon>Lachnospirales</taxon>
        <taxon>Lachnospiraceae</taxon>
        <taxon>Lachnobacterium</taxon>
    </lineage>
</organism>
<feature type="domain" description="FMN-binding" evidence="3">
    <location>
        <begin position="210"/>
        <end position="284"/>
    </location>
</feature>
<dbReference type="GO" id="GO:0010181">
    <property type="term" value="F:FMN binding"/>
    <property type="evidence" value="ECO:0007669"/>
    <property type="project" value="InterPro"/>
</dbReference>
<feature type="domain" description="FMN-binding" evidence="3">
    <location>
        <begin position="330"/>
        <end position="420"/>
    </location>
</feature>
<keyword evidence="2" id="KW-0472">Membrane</keyword>